<evidence type="ECO:0000256" key="8">
    <source>
        <dbReference type="ARBA" id="ARBA00023163"/>
    </source>
</evidence>
<keyword evidence="9" id="KW-0539">Nucleus</keyword>
<organism evidence="11 12">
    <name type="scientific">Puccinia graminis f. sp. tritici</name>
    <dbReference type="NCBI Taxonomy" id="56615"/>
    <lineage>
        <taxon>Eukaryota</taxon>
        <taxon>Fungi</taxon>
        <taxon>Dikarya</taxon>
        <taxon>Basidiomycota</taxon>
        <taxon>Pucciniomycotina</taxon>
        <taxon>Pucciniomycetes</taxon>
        <taxon>Pucciniales</taxon>
        <taxon>Pucciniaceae</taxon>
        <taxon>Puccinia</taxon>
    </lineage>
</organism>
<evidence type="ECO:0000256" key="4">
    <source>
        <dbReference type="ARBA" id="ARBA00022491"/>
    </source>
</evidence>
<dbReference type="InterPro" id="IPR023696">
    <property type="entry name" value="Ureohydrolase_dom_sf"/>
</dbReference>
<name>A0A5B0LQ77_PUCGR</name>
<keyword evidence="4" id="KW-0678">Repressor</keyword>
<evidence type="ECO:0000256" key="6">
    <source>
        <dbReference type="ARBA" id="ARBA00022853"/>
    </source>
</evidence>
<reference evidence="11 12" key="1">
    <citation type="submission" date="2019-05" db="EMBL/GenBank/DDBJ databases">
        <title>Emergence of the Ug99 lineage of the wheat stem rust pathogen through somatic hybridization.</title>
        <authorList>
            <person name="Li F."/>
            <person name="Upadhyaya N.M."/>
            <person name="Sperschneider J."/>
            <person name="Matny O."/>
            <person name="Nguyen-Phuc H."/>
            <person name="Mago R."/>
            <person name="Raley C."/>
            <person name="Miller M.E."/>
            <person name="Silverstein K.A.T."/>
            <person name="Henningsen E."/>
            <person name="Hirsch C.D."/>
            <person name="Visser B."/>
            <person name="Pretorius Z.A."/>
            <person name="Steffenson B.J."/>
            <person name="Schwessinger B."/>
            <person name="Dodds P.N."/>
            <person name="Figueroa M."/>
        </authorList>
    </citation>
    <scope>NUCLEOTIDE SEQUENCE [LARGE SCALE GENOMIC DNA]</scope>
    <source>
        <strain evidence="11">21-0</strain>
    </source>
</reference>
<dbReference type="Proteomes" id="UP000324748">
    <property type="component" value="Unassembled WGS sequence"/>
</dbReference>
<dbReference type="GO" id="GO:0000118">
    <property type="term" value="C:histone deacetylase complex"/>
    <property type="evidence" value="ECO:0007669"/>
    <property type="project" value="TreeGrafter"/>
</dbReference>
<keyword evidence="7" id="KW-0805">Transcription regulation</keyword>
<keyword evidence="12" id="KW-1185">Reference proteome</keyword>
<dbReference type="GO" id="GO:0141221">
    <property type="term" value="F:histone deacetylase activity, hydrolytic mechanism"/>
    <property type="evidence" value="ECO:0007669"/>
    <property type="project" value="UniProtKB-EC"/>
</dbReference>
<evidence type="ECO:0000256" key="3">
    <source>
        <dbReference type="ARBA" id="ARBA00012111"/>
    </source>
</evidence>
<dbReference type="PANTHER" id="PTHR10625:SF5">
    <property type="entry name" value="HISTONE DEACETYLASE"/>
    <property type="match status" value="1"/>
</dbReference>
<comment type="subcellular location">
    <subcellularLocation>
        <location evidence="1">Nucleus</location>
    </subcellularLocation>
</comment>
<dbReference type="PRINTS" id="PR01270">
    <property type="entry name" value="HDASUPER"/>
</dbReference>
<keyword evidence="8" id="KW-0804">Transcription</keyword>
<evidence type="ECO:0000313" key="12">
    <source>
        <dbReference type="Proteomes" id="UP000324748"/>
    </source>
</evidence>
<dbReference type="OrthoDB" id="424012at2759"/>
<evidence type="ECO:0000259" key="10">
    <source>
        <dbReference type="Pfam" id="PF00850"/>
    </source>
</evidence>
<keyword evidence="6" id="KW-0156">Chromatin regulator</keyword>
<dbReference type="InterPro" id="IPR023801">
    <property type="entry name" value="His_deacetylse_dom"/>
</dbReference>
<keyword evidence="5" id="KW-0378">Hydrolase</keyword>
<dbReference type="GO" id="GO:0040029">
    <property type="term" value="P:epigenetic regulation of gene expression"/>
    <property type="evidence" value="ECO:0007669"/>
    <property type="project" value="TreeGrafter"/>
</dbReference>
<sequence>MSLQDLKDRSAYFTRLSLYVNGDTFDCARLSCGGVIEMCRAVMDGKIKNGFAVVRPPGHHSEPEDPSGFCVFNNAAISAKWLRTVYPDKVKKVLLVDWDVHHGNGIQRSFYYDSSVLYISIHRFLQENRSEYFYPGTDWGGSNRVGDGDGQGLSVCLTQPTFGAR</sequence>
<evidence type="ECO:0000256" key="7">
    <source>
        <dbReference type="ARBA" id="ARBA00023015"/>
    </source>
</evidence>
<dbReference type="AlphaFoldDB" id="A0A5B0LQ77"/>
<evidence type="ECO:0000256" key="9">
    <source>
        <dbReference type="ARBA" id="ARBA00023242"/>
    </source>
</evidence>
<dbReference type="InterPro" id="IPR000286">
    <property type="entry name" value="HDACs"/>
</dbReference>
<evidence type="ECO:0000256" key="2">
    <source>
        <dbReference type="ARBA" id="ARBA00007738"/>
    </source>
</evidence>
<evidence type="ECO:0000256" key="1">
    <source>
        <dbReference type="ARBA" id="ARBA00004123"/>
    </source>
</evidence>
<dbReference type="InterPro" id="IPR037138">
    <property type="entry name" value="His_deacetylse_dom_sf"/>
</dbReference>
<evidence type="ECO:0000313" key="11">
    <source>
        <dbReference type="EMBL" id="KAA1065768.1"/>
    </source>
</evidence>
<dbReference type="EC" id="3.5.1.98" evidence="3"/>
<dbReference type="Pfam" id="PF00850">
    <property type="entry name" value="Hist_deacetyl"/>
    <property type="match status" value="1"/>
</dbReference>
<gene>
    <name evidence="11" type="primary">HDA1_2</name>
    <name evidence="11" type="ORF">PGT21_009539</name>
</gene>
<comment type="similarity">
    <text evidence="2">Belongs to the histone deacetylase family. HD type 2 subfamily.</text>
</comment>
<dbReference type="EMBL" id="VSWC01000196">
    <property type="protein sequence ID" value="KAA1065768.1"/>
    <property type="molecule type" value="Genomic_DNA"/>
</dbReference>
<accession>A0A5B0LQ77</accession>
<evidence type="ECO:0000256" key="5">
    <source>
        <dbReference type="ARBA" id="ARBA00022801"/>
    </source>
</evidence>
<dbReference type="Gene3D" id="3.40.800.20">
    <property type="entry name" value="Histone deacetylase domain"/>
    <property type="match status" value="1"/>
</dbReference>
<proteinExistence type="inferred from homology"/>
<feature type="domain" description="Histone deacetylase" evidence="10">
    <location>
        <begin position="15"/>
        <end position="155"/>
    </location>
</feature>
<comment type="caution">
    <text evidence="11">The sequence shown here is derived from an EMBL/GenBank/DDBJ whole genome shotgun (WGS) entry which is preliminary data.</text>
</comment>
<dbReference type="PANTHER" id="PTHR10625">
    <property type="entry name" value="HISTONE DEACETYLASE HDAC1-RELATED"/>
    <property type="match status" value="1"/>
</dbReference>
<protein>
    <recommendedName>
        <fullName evidence="3">histone deacetylase</fullName>
        <ecNumber evidence="3">3.5.1.98</ecNumber>
    </recommendedName>
</protein>
<dbReference type="SUPFAM" id="SSF52768">
    <property type="entry name" value="Arginase/deacetylase"/>
    <property type="match status" value="1"/>
</dbReference>